<keyword evidence="1" id="KW-0732">Signal</keyword>
<protein>
    <submittedName>
        <fullName evidence="3">Adhesin</fullName>
    </submittedName>
</protein>
<dbReference type="RefSeq" id="WP_094999207.1">
    <property type="nucleotide sequence ID" value="NZ_BMJL01000003.1"/>
</dbReference>
<dbReference type="InterPro" id="IPR021255">
    <property type="entry name" value="DUF2807"/>
</dbReference>
<reference evidence="3 4" key="1">
    <citation type="submission" date="2017-08" db="EMBL/GenBank/DDBJ databases">
        <title>The complete genome sequence of Maribacter sp. B1, isolated from deep-sea sediment.</title>
        <authorList>
            <person name="Wu Y.-H."/>
            <person name="Cheng H."/>
            <person name="Xu X.-W."/>
        </authorList>
    </citation>
    <scope>NUCLEOTIDE SEQUENCE [LARGE SCALE GENOMIC DNA]</scope>
    <source>
        <strain evidence="3 4">B1</strain>
    </source>
</reference>
<dbReference type="Pfam" id="PF10988">
    <property type="entry name" value="DUF2807"/>
    <property type="match status" value="1"/>
</dbReference>
<feature type="signal peptide" evidence="1">
    <location>
        <begin position="1"/>
        <end position="29"/>
    </location>
</feature>
<evidence type="ECO:0000313" key="4">
    <source>
        <dbReference type="Proteomes" id="UP000215244"/>
    </source>
</evidence>
<dbReference type="Gene3D" id="2.160.20.120">
    <property type="match status" value="1"/>
</dbReference>
<evidence type="ECO:0000313" key="3">
    <source>
        <dbReference type="EMBL" id="ASV32656.1"/>
    </source>
</evidence>
<dbReference type="AlphaFoldDB" id="A0A223VBD0"/>
<sequence>MKIFKSKIPSLKTISVAFTLLFAITSVSAQSEIDVDPFEKVIISPHIEVTFVEGAKEMVEVHSNTQPLSKLNIEVVGKTLRIYLDGAKTYTESKDVEGDNYDYKVPIYNGTVVKATVTYKNLEELSLRGEEKFICKSTIDQNEFTLKIFGESQVYFNEVKLGDLSTTIYGESFLELKEGSIDSQKITAYGETKVNTLNVNCNKAKITAYGEGSYRLSVKDRLKVTAFGEATIAYEGSPEVKKGLVIGEATIQKMN</sequence>
<dbReference type="OrthoDB" id="943856at2"/>
<feature type="chain" id="PRO_5012465903" evidence="1">
    <location>
        <begin position="30"/>
        <end position="255"/>
    </location>
</feature>
<accession>A0A223VBD0</accession>
<proteinExistence type="predicted"/>
<evidence type="ECO:0000256" key="1">
    <source>
        <dbReference type="SAM" id="SignalP"/>
    </source>
</evidence>
<dbReference type="KEGG" id="marb:CJ263_10145"/>
<dbReference type="Proteomes" id="UP000215244">
    <property type="component" value="Chromosome"/>
</dbReference>
<gene>
    <name evidence="3" type="ORF">CJ263_10145</name>
</gene>
<dbReference type="EMBL" id="CP022957">
    <property type="protein sequence ID" value="ASV32656.1"/>
    <property type="molecule type" value="Genomic_DNA"/>
</dbReference>
<keyword evidence="4" id="KW-1185">Reference proteome</keyword>
<feature type="domain" description="Putative auto-transporter adhesin head GIN" evidence="2">
    <location>
        <begin position="37"/>
        <end position="238"/>
    </location>
</feature>
<organism evidence="3 4">
    <name type="scientific">Maribacter cobaltidurans</name>
    <dbReference type="NCBI Taxonomy" id="1178778"/>
    <lineage>
        <taxon>Bacteria</taxon>
        <taxon>Pseudomonadati</taxon>
        <taxon>Bacteroidota</taxon>
        <taxon>Flavobacteriia</taxon>
        <taxon>Flavobacteriales</taxon>
        <taxon>Flavobacteriaceae</taxon>
        <taxon>Maribacter</taxon>
    </lineage>
</organism>
<evidence type="ECO:0000259" key="2">
    <source>
        <dbReference type="Pfam" id="PF10988"/>
    </source>
</evidence>
<name>A0A223VBD0_9FLAO</name>